<dbReference type="InterPro" id="IPR017850">
    <property type="entry name" value="Alkaline_phosphatase_core_sf"/>
</dbReference>
<evidence type="ECO:0000313" key="8">
    <source>
        <dbReference type="EMBL" id="MFC3813250.1"/>
    </source>
</evidence>
<dbReference type="Proteomes" id="UP001595616">
    <property type="component" value="Unassembled WGS sequence"/>
</dbReference>
<proteinExistence type="inferred from homology"/>
<dbReference type="SUPFAM" id="SSF53649">
    <property type="entry name" value="Alkaline phosphatase-like"/>
    <property type="match status" value="1"/>
</dbReference>
<comment type="caution">
    <text evidence="8">The sequence shown here is derived from an EMBL/GenBank/DDBJ whole genome shotgun (WGS) entry which is preliminary data.</text>
</comment>
<comment type="cofactor">
    <cofactor evidence="1">
        <name>Ca(2+)</name>
        <dbReference type="ChEBI" id="CHEBI:29108"/>
    </cofactor>
</comment>
<dbReference type="Gene3D" id="3.40.720.10">
    <property type="entry name" value="Alkaline Phosphatase, subunit A"/>
    <property type="match status" value="1"/>
</dbReference>
<dbReference type="PANTHER" id="PTHR45953">
    <property type="entry name" value="IDURONATE 2-SULFATASE"/>
    <property type="match status" value="1"/>
</dbReference>
<keyword evidence="5" id="KW-0378">Hydrolase</keyword>
<dbReference type="InterPro" id="IPR035874">
    <property type="entry name" value="IDS"/>
</dbReference>
<evidence type="ECO:0000256" key="6">
    <source>
        <dbReference type="ARBA" id="ARBA00022837"/>
    </source>
</evidence>
<keyword evidence="4" id="KW-0732">Signal</keyword>
<feature type="domain" description="Sulfatase N-terminal" evidence="7">
    <location>
        <begin position="27"/>
        <end position="372"/>
    </location>
</feature>
<keyword evidence="6" id="KW-0106">Calcium</keyword>
<gene>
    <name evidence="8" type="ORF">ACFOOI_21470</name>
</gene>
<protein>
    <submittedName>
        <fullName evidence="8">Sulfatase</fullName>
    </submittedName>
</protein>
<dbReference type="InterPro" id="IPR000917">
    <property type="entry name" value="Sulfatase_N"/>
</dbReference>
<evidence type="ECO:0000259" key="7">
    <source>
        <dbReference type="Pfam" id="PF00884"/>
    </source>
</evidence>
<name>A0ABV7Z467_9BACT</name>
<organism evidence="8 9">
    <name type="scientific">Lacihabitans lacunae</name>
    <dbReference type="NCBI Taxonomy" id="1028214"/>
    <lineage>
        <taxon>Bacteria</taxon>
        <taxon>Pseudomonadati</taxon>
        <taxon>Bacteroidota</taxon>
        <taxon>Cytophagia</taxon>
        <taxon>Cytophagales</taxon>
        <taxon>Leadbetterellaceae</taxon>
        <taxon>Lacihabitans</taxon>
    </lineage>
</organism>
<evidence type="ECO:0000256" key="1">
    <source>
        <dbReference type="ARBA" id="ARBA00001913"/>
    </source>
</evidence>
<dbReference type="RefSeq" id="WP_379840153.1">
    <property type="nucleotide sequence ID" value="NZ_JBHRYQ010000001.1"/>
</dbReference>
<dbReference type="Pfam" id="PF00884">
    <property type="entry name" value="Sulfatase"/>
    <property type="match status" value="1"/>
</dbReference>
<comment type="similarity">
    <text evidence="2">Belongs to the sulfatase family.</text>
</comment>
<evidence type="ECO:0000256" key="4">
    <source>
        <dbReference type="ARBA" id="ARBA00022729"/>
    </source>
</evidence>
<evidence type="ECO:0000256" key="5">
    <source>
        <dbReference type="ARBA" id="ARBA00022801"/>
    </source>
</evidence>
<evidence type="ECO:0000256" key="2">
    <source>
        <dbReference type="ARBA" id="ARBA00008779"/>
    </source>
</evidence>
<evidence type="ECO:0000313" key="9">
    <source>
        <dbReference type="Proteomes" id="UP001595616"/>
    </source>
</evidence>
<evidence type="ECO:0000256" key="3">
    <source>
        <dbReference type="ARBA" id="ARBA00022723"/>
    </source>
</evidence>
<accession>A0ABV7Z467</accession>
<keyword evidence="3" id="KW-0479">Metal-binding</keyword>
<dbReference type="PANTHER" id="PTHR45953:SF1">
    <property type="entry name" value="IDURONATE 2-SULFATASE"/>
    <property type="match status" value="1"/>
</dbReference>
<dbReference type="InterPro" id="IPR024607">
    <property type="entry name" value="Sulfatase_CS"/>
</dbReference>
<reference evidence="9" key="1">
    <citation type="journal article" date="2019" name="Int. J. Syst. Evol. Microbiol.">
        <title>The Global Catalogue of Microorganisms (GCM) 10K type strain sequencing project: providing services to taxonomists for standard genome sequencing and annotation.</title>
        <authorList>
            <consortium name="The Broad Institute Genomics Platform"/>
            <consortium name="The Broad Institute Genome Sequencing Center for Infectious Disease"/>
            <person name="Wu L."/>
            <person name="Ma J."/>
        </authorList>
    </citation>
    <scope>NUCLEOTIDE SEQUENCE [LARGE SCALE GENOMIC DNA]</scope>
    <source>
        <strain evidence="9">CECT 7956</strain>
    </source>
</reference>
<dbReference type="EMBL" id="JBHRYQ010000001">
    <property type="protein sequence ID" value="MFC3813250.1"/>
    <property type="molecule type" value="Genomic_DNA"/>
</dbReference>
<dbReference type="PROSITE" id="PS00149">
    <property type="entry name" value="SULFATASE_2"/>
    <property type="match status" value="1"/>
</dbReference>
<keyword evidence="9" id="KW-1185">Reference proteome</keyword>
<dbReference type="CDD" id="cd16030">
    <property type="entry name" value="iduronate-2-sulfatase"/>
    <property type="match status" value="1"/>
</dbReference>
<sequence>MNKSILSFIIYLFFCLIQKQSIAQEKPNVLFISIDDLNDYIACMEGSIRIPTPNIDRLLKSGTLFTNAHCQAPICGPSRASLLSGLYPTSSGNYLQVSDKDIKKSNEKIKSATFLPDYFEQNGYRTFGAGKVFHQGDKALVFDEFGTSHIKDLMGPKPETRFKYAPIPKKGVEMTQTDWGPYPDADSLMTDYISAEWVIEKLKKEHDKPFFMALGFVRPHVPLYAPQKWFDMFPIEKIKTPPYLKSDLDDVPAMGIRVADAPMMPTTEMLIKNGQWPEVIQAYSACVAFVDAQLGKVLDQLENSKYANNTVIVLWADHGYHLGEKNRFAKQALWERDTRTVLIINDKRNPSQAQNVDEPVQLLDIYPTLLDICKLPANKMNEGHSLVGLINKTTKNWPYAALSFYGVGNVSIRDKSFRYIQYEDGSNELYDLNKDPNEWKNLASKKVYFKKIKKLKTSIPEKWADNSPFSKYTFNAYFIEKSNSK</sequence>